<protein>
    <submittedName>
        <fullName evidence="1">Tp2</fullName>
    </submittedName>
</protein>
<dbReference type="AlphaFoldDB" id="Q49710"/>
<sequence>MHRLPRDHFLPPAAVFTLGVRVCQYPGRCHPARVGSGVNGGAGSATTNTARSAMCKHKSRKLALPAVACSTILSAASSAFPALCGRRGRGSARSCRDRGVFVGMSRSHFDQRAFPSGTDHGK</sequence>
<name>Q49710_MYCLR</name>
<evidence type="ECO:0000313" key="1">
    <source>
        <dbReference type="EMBL" id="AAA50887.1"/>
    </source>
</evidence>
<dbReference type="EMBL" id="U00014">
    <property type="protein sequence ID" value="AAA50887.1"/>
    <property type="molecule type" value="Genomic_DNA"/>
</dbReference>
<reference evidence="1" key="2">
    <citation type="submission" date="1994-09" db="EMBL/GenBank/DDBJ databases">
        <authorList>
            <person name="Robison K."/>
        </authorList>
    </citation>
    <scope>NUCLEOTIDE SEQUENCE</scope>
</reference>
<proteinExistence type="predicted"/>
<dbReference type="PIR" id="S72797">
    <property type="entry name" value="S72797"/>
</dbReference>
<reference evidence="1" key="1">
    <citation type="submission" date="1994-01" db="EMBL/GenBank/DDBJ databases">
        <authorList>
            <person name="Smith D.R."/>
        </authorList>
    </citation>
    <scope>NUCLEOTIDE SEQUENCE</scope>
</reference>
<accession>Q49710</accession>
<organism evidence="1">
    <name type="scientific">Mycobacterium leprae</name>
    <dbReference type="NCBI Taxonomy" id="1769"/>
    <lineage>
        <taxon>Bacteria</taxon>
        <taxon>Bacillati</taxon>
        <taxon>Actinomycetota</taxon>
        <taxon>Actinomycetes</taxon>
        <taxon>Mycobacteriales</taxon>
        <taxon>Mycobacteriaceae</taxon>
        <taxon>Mycobacterium</taxon>
    </lineage>
</organism>